<dbReference type="Gene3D" id="3.90.1530.30">
    <property type="match status" value="1"/>
</dbReference>
<dbReference type="Gene3D" id="1.10.10.2830">
    <property type="match status" value="1"/>
</dbReference>
<proteinExistence type="inferred from homology"/>
<sequence>MKKSILQRMAADAENRGDAAPASDGTDRIGLTRRHSSPVISNVGRALSHLSEDVIVSLDPSKVDASPFKDRFEYDAEADEKFGALKFSIATEGQRIPVLVRPHPTKSDHYQLAYGRRRRDAILAIMAEADRPETIKIKAYVRDLTDRQLIEEQTLENGPREDLSWIEKAMWAVQLKGSGISQREIASIMGLSEVAVSQMFRVTSAIPEDIIFAIGRAQAAGRPKWTAFAELLKDASKIDAVRKIVPTAEFQQADGAGRISLAMRATTSPVSQAEEHVQEEILDFVIGGRVFGRMKSTLSGTIVTIPKKEQVFARWLAERMPELMREFNAADPSQ</sequence>
<dbReference type="Pfam" id="PF07506">
    <property type="entry name" value="RepB"/>
    <property type="match status" value="1"/>
</dbReference>
<dbReference type="GO" id="GO:0005694">
    <property type="term" value="C:chromosome"/>
    <property type="evidence" value="ECO:0007669"/>
    <property type="project" value="TreeGrafter"/>
</dbReference>
<keyword evidence="4" id="KW-1185">Reference proteome</keyword>
<dbReference type="InterPro" id="IPR017819">
    <property type="entry name" value="Plasmid_partition_RepB"/>
</dbReference>
<dbReference type="SUPFAM" id="SSF110849">
    <property type="entry name" value="ParB/Sulfiredoxin"/>
    <property type="match status" value="1"/>
</dbReference>
<dbReference type="NCBIfam" id="TIGR00180">
    <property type="entry name" value="parB_part"/>
    <property type="match status" value="1"/>
</dbReference>
<evidence type="ECO:0000313" key="3">
    <source>
        <dbReference type="EMBL" id="WLS01248.1"/>
    </source>
</evidence>
<evidence type="ECO:0000313" key="4">
    <source>
        <dbReference type="Proteomes" id="UP001234585"/>
    </source>
</evidence>
<evidence type="ECO:0000256" key="1">
    <source>
        <dbReference type="ARBA" id="ARBA00006295"/>
    </source>
</evidence>
<dbReference type="EMBL" id="CP132308">
    <property type="protein sequence ID" value="WLS01248.1"/>
    <property type="molecule type" value="Genomic_DNA"/>
</dbReference>
<reference evidence="3 4" key="1">
    <citation type="submission" date="2023-08" db="EMBL/GenBank/DDBJ databases">
        <title>Pathogen: clinical or host-associated sample.</title>
        <authorList>
            <person name="Hergert J."/>
            <person name="Casey R."/>
            <person name="Wagner J."/>
            <person name="Young E.L."/>
            <person name="Oakeson K.F."/>
        </authorList>
    </citation>
    <scope>NUCLEOTIDE SEQUENCE [LARGE SCALE GENOMIC DNA]</scope>
    <source>
        <strain evidence="3 4">1760953</strain>
        <plasmid evidence="3 4">unnamed6</plasmid>
    </source>
</reference>
<geneLocation type="plasmid" evidence="3 4">
    <name>unnamed6</name>
</geneLocation>
<evidence type="ECO:0000259" key="2">
    <source>
        <dbReference type="SMART" id="SM00470"/>
    </source>
</evidence>
<dbReference type="SMART" id="SM00470">
    <property type="entry name" value="ParB"/>
    <property type="match status" value="1"/>
</dbReference>
<dbReference type="SUPFAM" id="SSF109709">
    <property type="entry name" value="KorB DNA-binding domain-like"/>
    <property type="match status" value="1"/>
</dbReference>
<dbReference type="RefSeq" id="WP_226923634.1">
    <property type="nucleotide sequence ID" value="NZ_CP132308.1"/>
</dbReference>
<gene>
    <name evidence="3" type="primary">repB</name>
    <name evidence="3" type="ORF">Q9313_28085</name>
</gene>
<comment type="similarity">
    <text evidence="1">Belongs to the ParB family.</text>
</comment>
<dbReference type="InterPro" id="IPR011111">
    <property type="entry name" value="Plasmid_RepB"/>
</dbReference>
<dbReference type="Pfam" id="PF02195">
    <property type="entry name" value="ParB_N"/>
    <property type="match status" value="1"/>
</dbReference>
<dbReference type="InterPro" id="IPR003115">
    <property type="entry name" value="ParB_N"/>
</dbReference>
<accession>A0AA50CVE9</accession>
<organism evidence="3 4">
    <name type="scientific">Shinella sumterensis</name>
    <dbReference type="NCBI Taxonomy" id="1967501"/>
    <lineage>
        <taxon>Bacteria</taxon>
        <taxon>Pseudomonadati</taxon>
        <taxon>Pseudomonadota</taxon>
        <taxon>Alphaproteobacteria</taxon>
        <taxon>Hyphomicrobiales</taxon>
        <taxon>Rhizobiaceae</taxon>
        <taxon>Shinella</taxon>
    </lineage>
</organism>
<protein>
    <submittedName>
        <fullName evidence="3">Plasmid partitioning protein RepB</fullName>
    </submittedName>
</protein>
<dbReference type="InterPro" id="IPR004437">
    <property type="entry name" value="ParB/RepB/Spo0J"/>
</dbReference>
<name>A0AA50CVE9_9HYPH</name>
<dbReference type="PANTHER" id="PTHR33375">
    <property type="entry name" value="CHROMOSOME-PARTITIONING PROTEIN PARB-RELATED"/>
    <property type="match status" value="1"/>
</dbReference>
<feature type="domain" description="ParB-like N-terminal" evidence="2">
    <location>
        <begin position="56"/>
        <end position="158"/>
    </location>
</feature>
<keyword evidence="3" id="KW-0614">Plasmid</keyword>
<dbReference type="AlphaFoldDB" id="A0AA50CVE9"/>
<dbReference type="CDD" id="cd16405">
    <property type="entry name" value="RepB_like_N"/>
    <property type="match status" value="1"/>
</dbReference>
<dbReference type="InterPro" id="IPR037972">
    <property type="entry name" value="RepB_N"/>
</dbReference>
<dbReference type="GO" id="GO:0007059">
    <property type="term" value="P:chromosome segregation"/>
    <property type="evidence" value="ECO:0007669"/>
    <property type="project" value="TreeGrafter"/>
</dbReference>
<dbReference type="InterPro" id="IPR050336">
    <property type="entry name" value="Chromosome_partition/occlusion"/>
</dbReference>
<dbReference type="InterPro" id="IPR036086">
    <property type="entry name" value="ParB/Sulfiredoxin_sf"/>
</dbReference>
<dbReference type="Proteomes" id="UP001234585">
    <property type="component" value="Plasmid unnamed6"/>
</dbReference>
<dbReference type="GO" id="GO:0003677">
    <property type="term" value="F:DNA binding"/>
    <property type="evidence" value="ECO:0007669"/>
    <property type="project" value="InterPro"/>
</dbReference>
<dbReference type="PANTHER" id="PTHR33375:SF1">
    <property type="entry name" value="CHROMOSOME-PARTITIONING PROTEIN PARB-RELATED"/>
    <property type="match status" value="1"/>
</dbReference>
<dbReference type="NCBIfam" id="TIGR03454">
    <property type="entry name" value="partition_RepB"/>
    <property type="match status" value="1"/>
</dbReference>